<comment type="similarity">
    <text evidence="2">Belongs to the GerABKC lipoprotein family.</text>
</comment>
<keyword evidence="6" id="KW-0564">Palmitate</keyword>
<dbReference type="Pfam" id="PF25198">
    <property type="entry name" value="Spore_GerAC_N"/>
    <property type="match status" value="1"/>
</dbReference>
<evidence type="ECO:0000256" key="6">
    <source>
        <dbReference type="ARBA" id="ARBA00023139"/>
    </source>
</evidence>
<evidence type="ECO:0000256" key="3">
    <source>
        <dbReference type="ARBA" id="ARBA00022544"/>
    </source>
</evidence>
<dbReference type="EMBL" id="CP027059">
    <property type="protein sequence ID" value="UQZ82281.1"/>
    <property type="molecule type" value="Genomic_DNA"/>
</dbReference>
<keyword evidence="4" id="KW-0732">Signal</keyword>
<dbReference type="PANTHER" id="PTHR35789:SF1">
    <property type="entry name" value="SPORE GERMINATION PROTEIN B3"/>
    <property type="match status" value="1"/>
</dbReference>
<evidence type="ECO:0000256" key="5">
    <source>
        <dbReference type="ARBA" id="ARBA00023136"/>
    </source>
</evidence>
<evidence type="ECO:0000256" key="7">
    <source>
        <dbReference type="ARBA" id="ARBA00023288"/>
    </source>
</evidence>
<keyword evidence="5" id="KW-0472">Membrane</keyword>
<feature type="domain" description="Spore germination GerAC-like C-terminal" evidence="8">
    <location>
        <begin position="212"/>
        <end position="366"/>
    </location>
</feature>
<protein>
    <submittedName>
        <fullName evidence="10">Spore germination protein B3</fullName>
    </submittedName>
</protein>
<evidence type="ECO:0000256" key="4">
    <source>
        <dbReference type="ARBA" id="ARBA00022729"/>
    </source>
</evidence>
<dbReference type="PROSITE" id="PS51257">
    <property type="entry name" value="PROKAR_LIPOPROTEIN"/>
    <property type="match status" value="1"/>
</dbReference>
<reference evidence="10" key="1">
    <citation type="submission" date="2018-02" db="EMBL/GenBank/DDBJ databases">
        <authorList>
            <person name="Kim S.-K."/>
            <person name="Jung H.-I."/>
            <person name="Lee S.-W."/>
        </authorList>
    </citation>
    <scope>NUCLEOTIDE SEQUENCE</scope>
    <source>
        <strain evidence="10">SK3146</strain>
    </source>
</reference>
<evidence type="ECO:0000256" key="1">
    <source>
        <dbReference type="ARBA" id="ARBA00004635"/>
    </source>
</evidence>
<keyword evidence="7" id="KW-0449">Lipoprotein</keyword>
<name>A0ABY4RIM2_9BACL</name>
<evidence type="ECO:0000313" key="10">
    <source>
        <dbReference type="EMBL" id="UQZ82281.1"/>
    </source>
</evidence>
<evidence type="ECO:0000259" key="8">
    <source>
        <dbReference type="Pfam" id="PF05504"/>
    </source>
</evidence>
<dbReference type="Proteomes" id="UP001057134">
    <property type="component" value="Chromosome"/>
</dbReference>
<sequence length="369" mass="41135">MKRRSLLMLLLLAVVVTGGCGDVKQINRITFVTVLGIESAEKGVRVHALSAIPSRYASLAPSGGTLTGKGSPNFIMTAEGYTISDALYQLKRKSARDIQYGHTKVILFSGELAKKGLSEQLDFLMRRDEIQKIAWVAVTKGSPEHIIRAKASVPESVGDWMVDVFSGAGSDTFEVLPIYLYQFYSGTLDPGASPYSMVLSRSGEETALQTSEMALFGSDRLVGYIPSNDVKYVSLLQKRKLASTTFTLEKEKLSFTLLNYKSQVQWKRDRMNVELLLKLDLDQTARLSIDSRAELLEIESKLSRQVEKELSSLIAKLQDMRSDPVGFGEVYRVAHGGKLDKKEWLTSIFPDQRVEVHVKTNIQRKGMIK</sequence>
<comment type="subcellular location">
    <subcellularLocation>
        <location evidence="1">Membrane</location>
        <topology evidence="1">Lipid-anchor</topology>
    </subcellularLocation>
</comment>
<evidence type="ECO:0000256" key="2">
    <source>
        <dbReference type="ARBA" id="ARBA00007886"/>
    </source>
</evidence>
<feature type="domain" description="Spore germination protein N-terminal" evidence="9">
    <location>
        <begin position="22"/>
        <end position="196"/>
    </location>
</feature>
<dbReference type="NCBIfam" id="TIGR02887">
    <property type="entry name" value="spore_ger_x_C"/>
    <property type="match status" value="1"/>
</dbReference>
<proteinExistence type="inferred from homology"/>
<dbReference type="InterPro" id="IPR038501">
    <property type="entry name" value="Spore_GerAC_C_sf"/>
</dbReference>
<dbReference type="InterPro" id="IPR046953">
    <property type="entry name" value="Spore_GerAC-like_C"/>
</dbReference>
<keyword evidence="3" id="KW-0309">Germination</keyword>
<evidence type="ECO:0000313" key="11">
    <source>
        <dbReference type="Proteomes" id="UP001057134"/>
    </source>
</evidence>
<accession>A0ABY4RIM2</accession>
<dbReference type="PANTHER" id="PTHR35789">
    <property type="entry name" value="SPORE GERMINATION PROTEIN B3"/>
    <property type="match status" value="1"/>
</dbReference>
<dbReference type="InterPro" id="IPR008844">
    <property type="entry name" value="Spore_GerAC-like"/>
</dbReference>
<organism evidence="10 11">
    <name type="scientific">Paenibacillus konkukensis</name>
    <dbReference type="NCBI Taxonomy" id="2020716"/>
    <lineage>
        <taxon>Bacteria</taxon>
        <taxon>Bacillati</taxon>
        <taxon>Bacillota</taxon>
        <taxon>Bacilli</taxon>
        <taxon>Bacillales</taxon>
        <taxon>Paenibacillaceae</taxon>
        <taxon>Paenibacillus</taxon>
    </lineage>
</organism>
<dbReference type="InterPro" id="IPR057336">
    <property type="entry name" value="GerAC_N"/>
</dbReference>
<keyword evidence="11" id="KW-1185">Reference proteome</keyword>
<evidence type="ECO:0000259" key="9">
    <source>
        <dbReference type="Pfam" id="PF25198"/>
    </source>
</evidence>
<dbReference type="Gene3D" id="3.30.300.210">
    <property type="entry name" value="Nutrient germinant receptor protein C, domain 3"/>
    <property type="match status" value="1"/>
</dbReference>
<gene>
    <name evidence="10" type="primary">gerBC_5</name>
    <name evidence="10" type="ORF">SK3146_01438</name>
</gene>
<dbReference type="Pfam" id="PF05504">
    <property type="entry name" value="Spore_GerAC"/>
    <property type="match status" value="1"/>
</dbReference>
<reference evidence="10" key="2">
    <citation type="journal article" date="2021" name="J Anim Sci Technol">
        <title>Complete genome sequence of Paenibacillus konkukensis sp. nov. SK3146 as a potential probiotic strain.</title>
        <authorList>
            <person name="Jung H.I."/>
            <person name="Park S."/>
            <person name="Niu K.M."/>
            <person name="Lee S.W."/>
            <person name="Kothari D."/>
            <person name="Yi K.J."/>
            <person name="Kim S.K."/>
        </authorList>
    </citation>
    <scope>NUCLEOTIDE SEQUENCE</scope>
    <source>
        <strain evidence="10">SK3146</strain>
    </source>
</reference>